<evidence type="ECO:0000259" key="2">
    <source>
        <dbReference type="PROSITE" id="PS50112"/>
    </source>
</evidence>
<keyword evidence="4" id="KW-1185">Reference proteome</keyword>
<dbReference type="STRING" id="1166337.SAMN05192580_0354"/>
<sequence>MASQSAIVVSSADFVRRFGAWQDRASTDPIFVTHHGRRRHVMLSMPAYEAMLAAAEGGTTPDGDRLKLETLVAQLDACFIALDAELTVTSMNPAAVAFFGVAQAAIVGRPLGDELPELERSVVRAHLGRTLASGEVAAFEMPAISHPGEWLRCSVFPFGSGVACLLRNVTSEHNAHAVDQWKSALTEAMMAAGGIGLGMLSLRGTFSFVGTQLAEFAGFSPQALEQVRLTDILPLSRRVEAASHVESVLNGREARGFDTALLVNKGGERPVRIGLAPLRGDYAIDGAMVVVTVIH</sequence>
<protein>
    <submittedName>
        <fullName evidence="3">PAS domain-containing protein</fullName>
    </submittedName>
</protein>
<gene>
    <name evidence="3" type="ORF">SAMN05192580_0354</name>
</gene>
<evidence type="ECO:0000313" key="4">
    <source>
        <dbReference type="Proteomes" id="UP000198824"/>
    </source>
</evidence>
<dbReference type="InterPro" id="IPR000014">
    <property type="entry name" value="PAS"/>
</dbReference>
<dbReference type="SUPFAM" id="SSF55785">
    <property type="entry name" value="PYP-like sensor domain (PAS domain)"/>
    <property type="match status" value="2"/>
</dbReference>
<feature type="domain" description="PAS" evidence="2">
    <location>
        <begin position="64"/>
        <end position="134"/>
    </location>
</feature>
<dbReference type="Gene3D" id="3.30.450.20">
    <property type="entry name" value="PAS domain"/>
    <property type="match status" value="1"/>
</dbReference>
<evidence type="ECO:0000313" key="3">
    <source>
        <dbReference type="EMBL" id="SFR79116.1"/>
    </source>
</evidence>
<dbReference type="Pfam" id="PF08448">
    <property type="entry name" value="PAS_4"/>
    <property type="match status" value="1"/>
</dbReference>
<dbReference type="CDD" id="cd00130">
    <property type="entry name" value="PAS"/>
    <property type="match status" value="1"/>
</dbReference>
<dbReference type="RefSeq" id="WP_242653261.1">
    <property type="nucleotide sequence ID" value="NZ_FOZG01000001.1"/>
</dbReference>
<comment type="similarity">
    <text evidence="1">Belongs to the phD/YefM antitoxin family.</text>
</comment>
<dbReference type="Proteomes" id="UP000198824">
    <property type="component" value="Unassembled WGS sequence"/>
</dbReference>
<accession>A0A1I6JJC0</accession>
<dbReference type="EMBL" id="FOZG01000001">
    <property type="protein sequence ID" value="SFR79116.1"/>
    <property type="molecule type" value="Genomic_DNA"/>
</dbReference>
<dbReference type="PROSITE" id="PS50112">
    <property type="entry name" value="PAS"/>
    <property type="match status" value="1"/>
</dbReference>
<dbReference type="InterPro" id="IPR035965">
    <property type="entry name" value="PAS-like_dom_sf"/>
</dbReference>
<organism evidence="3 4">
    <name type="scientific">Sphingomonas jatrophae</name>
    <dbReference type="NCBI Taxonomy" id="1166337"/>
    <lineage>
        <taxon>Bacteria</taxon>
        <taxon>Pseudomonadati</taxon>
        <taxon>Pseudomonadota</taxon>
        <taxon>Alphaproteobacteria</taxon>
        <taxon>Sphingomonadales</taxon>
        <taxon>Sphingomonadaceae</taxon>
        <taxon>Sphingomonas</taxon>
    </lineage>
</organism>
<dbReference type="AlphaFoldDB" id="A0A1I6JJC0"/>
<dbReference type="InterPro" id="IPR036165">
    <property type="entry name" value="YefM-like_sf"/>
</dbReference>
<dbReference type="SMART" id="SM00091">
    <property type="entry name" value="PAS"/>
    <property type="match status" value="2"/>
</dbReference>
<reference evidence="3 4" key="1">
    <citation type="submission" date="2016-10" db="EMBL/GenBank/DDBJ databases">
        <authorList>
            <person name="de Groot N.N."/>
        </authorList>
    </citation>
    <scope>NUCLEOTIDE SEQUENCE [LARGE SCALE GENOMIC DNA]</scope>
    <source>
        <strain evidence="3 4">S5-249</strain>
    </source>
</reference>
<dbReference type="SUPFAM" id="SSF143120">
    <property type="entry name" value="YefM-like"/>
    <property type="match status" value="1"/>
</dbReference>
<dbReference type="InterPro" id="IPR013656">
    <property type="entry name" value="PAS_4"/>
</dbReference>
<proteinExistence type="inferred from homology"/>
<name>A0A1I6JJC0_9SPHN</name>
<evidence type="ECO:0000256" key="1">
    <source>
        <dbReference type="ARBA" id="ARBA00009981"/>
    </source>
</evidence>